<evidence type="ECO:0000256" key="1">
    <source>
        <dbReference type="ARBA" id="ARBA00010688"/>
    </source>
</evidence>
<evidence type="ECO:0000259" key="4">
    <source>
        <dbReference type="Pfam" id="PF00294"/>
    </source>
</evidence>
<evidence type="ECO:0000256" key="3">
    <source>
        <dbReference type="ARBA" id="ARBA00022777"/>
    </source>
</evidence>
<evidence type="ECO:0000313" key="6">
    <source>
        <dbReference type="Proteomes" id="UP000283880"/>
    </source>
</evidence>
<dbReference type="InterPro" id="IPR052700">
    <property type="entry name" value="Carb_kinase_PfkB-like"/>
</dbReference>
<name>A0A413F774_9FIRM</name>
<gene>
    <name evidence="5" type="ORF">DWV29_26895</name>
</gene>
<reference evidence="5 6" key="1">
    <citation type="submission" date="2018-08" db="EMBL/GenBank/DDBJ databases">
        <title>A genome reference for cultivated species of the human gut microbiota.</title>
        <authorList>
            <person name="Zou Y."/>
            <person name="Xue W."/>
            <person name="Luo G."/>
        </authorList>
    </citation>
    <scope>NUCLEOTIDE SEQUENCE [LARGE SCALE GENOMIC DNA]</scope>
    <source>
        <strain evidence="5 6">AF04-15</strain>
    </source>
</reference>
<dbReference type="PROSITE" id="PS00584">
    <property type="entry name" value="PFKB_KINASES_2"/>
    <property type="match status" value="1"/>
</dbReference>
<dbReference type="OrthoDB" id="9813569at2"/>
<dbReference type="Pfam" id="PF00294">
    <property type="entry name" value="PfkB"/>
    <property type="match status" value="1"/>
</dbReference>
<dbReference type="RefSeq" id="WP_117778295.1">
    <property type="nucleotide sequence ID" value="NZ_JAWRJJ010000314.1"/>
</dbReference>
<dbReference type="SUPFAM" id="SSF53613">
    <property type="entry name" value="Ribokinase-like"/>
    <property type="match status" value="1"/>
</dbReference>
<dbReference type="PANTHER" id="PTHR43320">
    <property type="entry name" value="SUGAR KINASE"/>
    <property type="match status" value="1"/>
</dbReference>
<organism evidence="5 6">
    <name type="scientific">Enterocloster asparagiformis</name>
    <dbReference type="NCBI Taxonomy" id="333367"/>
    <lineage>
        <taxon>Bacteria</taxon>
        <taxon>Bacillati</taxon>
        <taxon>Bacillota</taxon>
        <taxon>Clostridia</taxon>
        <taxon>Lachnospirales</taxon>
        <taxon>Lachnospiraceae</taxon>
        <taxon>Enterocloster</taxon>
    </lineage>
</organism>
<dbReference type="CDD" id="cd01166">
    <property type="entry name" value="KdgK"/>
    <property type="match status" value="1"/>
</dbReference>
<comment type="similarity">
    <text evidence="1">Belongs to the carbohydrate kinase PfkB family.</text>
</comment>
<comment type="caution">
    <text evidence="5">The sequence shown here is derived from an EMBL/GenBank/DDBJ whole genome shotgun (WGS) entry which is preliminary data.</text>
</comment>
<protein>
    <submittedName>
        <fullName evidence="5">Sugar kinase</fullName>
    </submittedName>
</protein>
<dbReference type="AlphaFoldDB" id="A0A413F774"/>
<dbReference type="InterPro" id="IPR011611">
    <property type="entry name" value="PfkB_dom"/>
</dbReference>
<dbReference type="InterPro" id="IPR029056">
    <property type="entry name" value="Ribokinase-like"/>
</dbReference>
<proteinExistence type="inferred from homology"/>
<sequence>MAEVITIGETMVCFSPDSLSPLRYVNRYHTRIAGAESNLAVGLAKLGHRAAWISRLGDDEFGRYVQNVVRAEGVDAESVHFDVKRPTGVMFKEKSCGETAVYYYRKNSAAAAMSPADLNEEDFRDASILHLTGITPVLSPSCRDTVFYALDLAERFGLDVSFDPNIRRKLWEGEDYSPLLRELCGRSRYLFMGKDEAAALYGTTEPEELFKRISGGADVERTIVVKDGANGAWAADRAQKVRLKPAACRCVDPIGAGDAFDAAFLAGVLEGKDLWDCGRMGAVAGAMATETDGDTEGYPDRSKLERRLNNQEEIYR</sequence>
<dbReference type="EMBL" id="QSBM01000033">
    <property type="protein sequence ID" value="RGX21169.1"/>
    <property type="molecule type" value="Genomic_DNA"/>
</dbReference>
<dbReference type="PANTHER" id="PTHR43320:SF2">
    <property type="entry name" value="2-DEHYDRO-3-DEOXYGLUCONOKINASE_2-DEHYDRO-3-DEOXYGALACTONOKINASE"/>
    <property type="match status" value="1"/>
</dbReference>
<dbReference type="Gene3D" id="3.40.1190.20">
    <property type="match status" value="1"/>
</dbReference>
<keyword evidence="3 5" id="KW-0418">Kinase</keyword>
<keyword evidence="2" id="KW-0808">Transferase</keyword>
<feature type="domain" description="Carbohydrate kinase PfkB" evidence="4">
    <location>
        <begin position="1"/>
        <end position="300"/>
    </location>
</feature>
<dbReference type="Proteomes" id="UP000283880">
    <property type="component" value="Unassembled WGS sequence"/>
</dbReference>
<dbReference type="GO" id="GO:0016301">
    <property type="term" value="F:kinase activity"/>
    <property type="evidence" value="ECO:0007669"/>
    <property type="project" value="UniProtKB-KW"/>
</dbReference>
<accession>A0A413F774</accession>
<dbReference type="InterPro" id="IPR002173">
    <property type="entry name" value="Carboh/pur_kinase_PfkB_CS"/>
</dbReference>
<evidence type="ECO:0000256" key="2">
    <source>
        <dbReference type="ARBA" id="ARBA00022679"/>
    </source>
</evidence>
<evidence type="ECO:0000313" key="5">
    <source>
        <dbReference type="EMBL" id="RGX21169.1"/>
    </source>
</evidence>